<name>A0A0N4VQX9_ENTVE</name>
<evidence type="ECO:0000313" key="5">
    <source>
        <dbReference type="EMBL" id="VDD97822.1"/>
    </source>
</evidence>
<dbReference type="PANTHER" id="PTHR23055:SF69">
    <property type="entry name" value="NEURONAL CALCIUM SENSOR 2"/>
    <property type="match status" value="1"/>
</dbReference>
<dbReference type="InterPro" id="IPR002048">
    <property type="entry name" value="EF_hand_dom"/>
</dbReference>
<dbReference type="AlphaFoldDB" id="A0A0N4VQX9"/>
<gene>
    <name evidence="5" type="ORF">EVEC_LOCUS12573</name>
</gene>
<protein>
    <submittedName>
        <fullName evidence="7">EF-hand domain-containing protein</fullName>
    </submittedName>
</protein>
<dbReference type="Proteomes" id="UP000274131">
    <property type="component" value="Unassembled WGS sequence"/>
</dbReference>
<dbReference type="PROSITE" id="PS00018">
    <property type="entry name" value="EF_HAND_1"/>
    <property type="match status" value="2"/>
</dbReference>
<dbReference type="CDD" id="cd00051">
    <property type="entry name" value="EFh"/>
    <property type="match status" value="1"/>
</dbReference>
<dbReference type="InterPro" id="IPR011992">
    <property type="entry name" value="EF-hand-dom_pair"/>
</dbReference>
<reference evidence="7" key="1">
    <citation type="submission" date="2017-02" db="UniProtKB">
        <authorList>
            <consortium name="WormBaseParasite"/>
        </authorList>
    </citation>
    <scope>IDENTIFICATION</scope>
</reference>
<dbReference type="GO" id="GO:0005509">
    <property type="term" value="F:calcium ion binding"/>
    <property type="evidence" value="ECO:0007669"/>
    <property type="project" value="InterPro"/>
</dbReference>
<keyword evidence="1" id="KW-0479">Metal-binding</keyword>
<organism evidence="7">
    <name type="scientific">Enterobius vermicularis</name>
    <name type="common">Human pinworm</name>
    <dbReference type="NCBI Taxonomy" id="51028"/>
    <lineage>
        <taxon>Eukaryota</taxon>
        <taxon>Metazoa</taxon>
        <taxon>Ecdysozoa</taxon>
        <taxon>Nematoda</taxon>
        <taxon>Chromadorea</taxon>
        <taxon>Rhabditida</taxon>
        <taxon>Spirurina</taxon>
        <taxon>Oxyuridomorpha</taxon>
        <taxon>Oxyuroidea</taxon>
        <taxon>Oxyuridae</taxon>
        <taxon>Enterobius</taxon>
    </lineage>
</organism>
<evidence type="ECO:0000256" key="3">
    <source>
        <dbReference type="ARBA" id="ARBA00022837"/>
    </source>
</evidence>
<proteinExistence type="predicted"/>
<dbReference type="EMBL" id="UXUI01015301">
    <property type="protein sequence ID" value="VDD97822.1"/>
    <property type="molecule type" value="Genomic_DNA"/>
</dbReference>
<dbReference type="SUPFAM" id="SSF47473">
    <property type="entry name" value="EF-hand"/>
    <property type="match status" value="1"/>
</dbReference>
<dbReference type="STRING" id="51028.A0A0N4VQX9"/>
<dbReference type="Pfam" id="PF00036">
    <property type="entry name" value="EF-hand_1"/>
    <property type="match status" value="2"/>
</dbReference>
<keyword evidence="6" id="KW-1185">Reference proteome</keyword>
<dbReference type="WBParaSite" id="EVEC_0001343601-mRNA-1">
    <property type="protein sequence ID" value="EVEC_0001343601-mRNA-1"/>
    <property type="gene ID" value="EVEC_0001343601"/>
</dbReference>
<keyword evidence="3" id="KW-0106">Calcium</keyword>
<evidence type="ECO:0000313" key="6">
    <source>
        <dbReference type="Proteomes" id="UP000274131"/>
    </source>
</evidence>
<evidence type="ECO:0000256" key="2">
    <source>
        <dbReference type="ARBA" id="ARBA00022737"/>
    </source>
</evidence>
<dbReference type="OrthoDB" id="191686at2759"/>
<evidence type="ECO:0000256" key="1">
    <source>
        <dbReference type="ARBA" id="ARBA00022723"/>
    </source>
</evidence>
<sequence>MGGSGSKGKKLPKDDLDFLIQNTNFTAAQIEEWYKGFIKDCPKGHLTKEQFVKVYKEFFPSGSAEGFCEHVFRTFDTDRSGFIDFKEFLLTINVTSSGSAKEKLQWAFKMYDINNDGTIDEFEMIKIIE</sequence>
<dbReference type="InterPro" id="IPR028846">
    <property type="entry name" value="Recoverin"/>
</dbReference>
<dbReference type="PROSITE" id="PS50222">
    <property type="entry name" value="EF_HAND_2"/>
    <property type="match status" value="2"/>
</dbReference>
<dbReference type="PRINTS" id="PR00450">
    <property type="entry name" value="RECOVERIN"/>
</dbReference>
<keyword evidence="2" id="KW-0677">Repeat</keyword>
<dbReference type="InterPro" id="IPR018247">
    <property type="entry name" value="EF_Hand_1_Ca_BS"/>
</dbReference>
<reference evidence="5 6" key="2">
    <citation type="submission" date="2018-10" db="EMBL/GenBank/DDBJ databases">
        <authorList>
            <consortium name="Pathogen Informatics"/>
        </authorList>
    </citation>
    <scope>NUCLEOTIDE SEQUENCE [LARGE SCALE GENOMIC DNA]</scope>
</reference>
<feature type="domain" description="EF-hand" evidence="4">
    <location>
        <begin position="99"/>
        <end position="129"/>
    </location>
</feature>
<accession>A0A0N4VQX9</accession>
<feature type="domain" description="EF-hand" evidence="4">
    <location>
        <begin position="63"/>
        <end position="98"/>
    </location>
</feature>
<dbReference type="Gene3D" id="1.10.238.10">
    <property type="entry name" value="EF-hand"/>
    <property type="match status" value="1"/>
</dbReference>
<evidence type="ECO:0000313" key="7">
    <source>
        <dbReference type="WBParaSite" id="EVEC_0001343601-mRNA-1"/>
    </source>
</evidence>
<dbReference type="PANTHER" id="PTHR23055">
    <property type="entry name" value="CALCIUM BINDING PROTEINS"/>
    <property type="match status" value="1"/>
</dbReference>
<dbReference type="SMART" id="SM00054">
    <property type="entry name" value="EFh"/>
    <property type="match status" value="2"/>
</dbReference>
<evidence type="ECO:0000259" key="4">
    <source>
        <dbReference type="PROSITE" id="PS50222"/>
    </source>
</evidence>